<feature type="domain" description="CCHC-type" evidence="3">
    <location>
        <begin position="72"/>
        <end position="86"/>
    </location>
</feature>
<dbReference type="SUPFAM" id="SSF56219">
    <property type="entry name" value="DNase I-like"/>
    <property type="match status" value="1"/>
</dbReference>
<dbReference type="Proteomes" id="UP000595140">
    <property type="component" value="Unassembled WGS sequence"/>
</dbReference>
<dbReference type="GO" id="GO:0003676">
    <property type="term" value="F:nucleic acid binding"/>
    <property type="evidence" value="ECO:0007669"/>
    <property type="project" value="InterPro"/>
</dbReference>
<name>A0A484KMW4_9ASTE</name>
<feature type="region of interest" description="Disordered" evidence="2">
    <location>
        <begin position="1250"/>
        <end position="1280"/>
    </location>
</feature>
<keyword evidence="1" id="KW-0862">Zinc</keyword>
<dbReference type="InterPro" id="IPR036691">
    <property type="entry name" value="Endo/exonu/phosph_ase_sf"/>
</dbReference>
<keyword evidence="6" id="KW-1185">Reference proteome</keyword>
<dbReference type="GO" id="GO:0008270">
    <property type="term" value="F:zinc ion binding"/>
    <property type="evidence" value="ECO:0007669"/>
    <property type="project" value="UniProtKB-KW"/>
</dbReference>
<feature type="compositionally biased region" description="Low complexity" evidence="2">
    <location>
        <begin position="1258"/>
        <end position="1276"/>
    </location>
</feature>
<dbReference type="PANTHER" id="PTHR46890">
    <property type="entry name" value="NON-LTR RETROLELEMENT REVERSE TRANSCRIPTASE-LIKE PROTEIN-RELATED"/>
    <property type="match status" value="1"/>
</dbReference>
<dbReference type="InterPro" id="IPR000477">
    <property type="entry name" value="RT_dom"/>
</dbReference>
<protein>
    <recommendedName>
        <fullName evidence="7">Reverse transcriptase domain-containing protein</fullName>
    </recommendedName>
</protein>
<evidence type="ECO:0000313" key="5">
    <source>
        <dbReference type="EMBL" id="VFQ67311.1"/>
    </source>
</evidence>
<dbReference type="InterPro" id="IPR029472">
    <property type="entry name" value="Copia-like_N"/>
</dbReference>
<evidence type="ECO:0000259" key="3">
    <source>
        <dbReference type="PROSITE" id="PS50158"/>
    </source>
</evidence>
<dbReference type="PANTHER" id="PTHR46890:SF48">
    <property type="entry name" value="RNA-DIRECTED DNA POLYMERASE"/>
    <property type="match status" value="1"/>
</dbReference>
<keyword evidence="1" id="KW-0479">Metal-binding</keyword>
<evidence type="ECO:0000313" key="6">
    <source>
        <dbReference type="Proteomes" id="UP000595140"/>
    </source>
</evidence>
<evidence type="ECO:0000259" key="4">
    <source>
        <dbReference type="PROSITE" id="PS50878"/>
    </source>
</evidence>
<dbReference type="PROSITE" id="PS50878">
    <property type="entry name" value="RT_POL"/>
    <property type="match status" value="1"/>
</dbReference>
<dbReference type="PROSITE" id="PS50158">
    <property type="entry name" value="ZF_CCHC"/>
    <property type="match status" value="1"/>
</dbReference>
<organism evidence="5 6">
    <name type="scientific">Cuscuta campestris</name>
    <dbReference type="NCBI Taxonomy" id="132261"/>
    <lineage>
        <taxon>Eukaryota</taxon>
        <taxon>Viridiplantae</taxon>
        <taxon>Streptophyta</taxon>
        <taxon>Embryophyta</taxon>
        <taxon>Tracheophyta</taxon>
        <taxon>Spermatophyta</taxon>
        <taxon>Magnoliopsida</taxon>
        <taxon>eudicotyledons</taxon>
        <taxon>Gunneridae</taxon>
        <taxon>Pentapetalae</taxon>
        <taxon>asterids</taxon>
        <taxon>lamiids</taxon>
        <taxon>Solanales</taxon>
        <taxon>Convolvulaceae</taxon>
        <taxon>Cuscuteae</taxon>
        <taxon>Cuscuta</taxon>
        <taxon>Cuscuta subgen. Grammica</taxon>
        <taxon>Cuscuta sect. Cleistogrammica</taxon>
    </lineage>
</organism>
<dbReference type="InterPro" id="IPR001878">
    <property type="entry name" value="Znf_CCHC"/>
</dbReference>
<dbReference type="EMBL" id="OOIL02000592">
    <property type="protein sequence ID" value="VFQ67311.1"/>
    <property type="molecule type" value="Genomic_DNA"/>
</dbReference>
<keyword evidence="1" id="KW-0863">Zinc-finger</keyword>
<reference evidence="5 6" key="1">
    <citation type="submission" date="2018-04" db="EMBL/GenBank/DDBJ databases">
        <authorList>
            <person name="Vogel A."/>
        </authorList>
    </citation>
    <scope>NUCLEOTIDE SEQUENCE [LARGE SCALE GENOMIC DNA]</scope>
</reference>
<evidence type="ECO:0000256" key="2">
    <source>
        <dbReference type="SAM" id="MobiDB-lite"/>
    </source>
</evidence>
<accession>A0A484KMW4</accession>
<evidence type="ECO:0000256" key="1">
    <source>
        <dbReference type="PROSITE-ProRule" id="PRU00047"/>
    </source>
</evidence>
<dbReference type="InterPro" id="IPR043502">
    <property type="entry name" value="DNA/RNA_pol_sf"/>
</dbReference>
<dbReference type="Pfam" id="PF00078">
    <property type="entry name" value="RVT_1"/>
    <property type="match status" value="2"/>
</dbReference>
<dbReference type="SUPFAM" id="SSF56672">
    <property type="entry name" value="DNA/RNA polymerases"/>
    <property type="match status" value="2"/>
</dbReference>
<proteinExistence type="predicted"/>
<dbReference type="Pfam" id="PF14244">
    <property type="entry name" value="Retrotran_gag_3"/>
    <property type="match status" value="1"/>
</dbReference>
<dbReference type="InterPro" id="IPR052343">
    <property type="entry name" value="Retrotransposon-Effector_Assoc"/>
</dbReference>
<feature type="domain" description="Reverse transcriptase" evidence="4">
    <location>
        <begin position="735"/>
        <end position="1002"/>
    </location>
</feature>
<evidence type="ECO:0008006" key="7">
    <source>
        <dbReference type="Google" id="ProtNLM"/>
    </source>
</evidence>
<sequence>MKPAISAETFAPGIAGRESGPAIEDFTTCRPQLARCCVEVDISHLPPAKIHVQHGEEDMLLDFYYENVPSYCMDCGKIGHPKKRCPLGQNRQDVRPKDVKTDTAWQVVTRKKGKVKMVKKPEMVWKAKPYQTSMHLVQWSEGPSESSRVKEDCLEIIPYEGCLEELPEDAEPDVGFYMDGDDIDSVCHYLEEFPSLASPSPDLVVSSKLSKSSKPRERSHAMDYYLSLHTVNEKSQILTCGFKHAASSSSVWISSVYGLHTTSDREDLWMSLRTLFPRSGPWIVGGDFNTLASLSEHKGAVCPDFGGIGDFAQVISECELVAPHFLGSEFIWTVSKAEERLLRAEDTLERDDCEENVVACNLARPLLQQAHKKEEMFWSQKENARWISQGDASTAFFHSLVKGRINRLFISSLKNTVGCMLSSQERIAKEVVAHFTRVFSTVHEGDMGEVLSHIPSLLSEQDNDMLGRLPDEKEVRKTIWALNANSAAGADGFNGFFFRQILSRILSDRLKRVLPTLISPEQAAFQQGKSINKHVLMVKEMVHFLSANTRGGNCIIKLDLSKAFDNISWSYLEQVLIKFGFSPRIMQLLMGNLRSTFFSVLVNGQSKGFFPMQCGVKQGDPLSPLLFILAMEGFTRYFNHLANTGRISCFSSGRIVAPSHLLYADDIVIFTRADCRNLLRLKAALSTFGMASGRSLVFEKLMQMLPRLPFQLPLSLCSRHCWSTTHLHVTKAVQEYFIGVPIPQVFGSTTITLLPKKDTCTSFDDYKPISLSTFFSKIITKILSDRLKLLLHKLIPEEQAAYQTAYQTGKGIEEHILLTKEMVHMLASGYRESNIIIKLDLCKAFDTFSWEFLETILSKFGFTQHSLLMLMGVLKGTWFSILVNGLPRGFFPMKSGVKQGDALSPLLFIIALEGLSQEIKHQMNMGFIKPFHTGLIKSPSHLLYADDLIIFTNGESRNLLKIQHILSTFMLTSGQSINLSKSQIIVHPKLSRDRRSLISSITNIKTSSGRYVLIKHVLSAIPMHTLLVQDLPKSVITSLNKMMANFLWGSRETKNKHHWRKWADLCYSLEERGLGFKSIEDLQAAAALQMWWKVQQGGYNLGRNYHPISHLAFADDLILFTNGYGPNLKQVHNFMRNYERRKVTGASMKTAAKSRGDYFKTVLPKYRSGFLEGLLQSLSTLTLGDFLLNLCSRSKGTPPLESIGGPTPRTADYTSPQMLQSIKITGWLVQFYAEEMALSLQREHGRLKKHLPYKTNDSPSLSAAGSSPSSAGPSSSTVDMEDAEENLIRKIFDEEEKIPTKGNSYLLKNADTPRLIITQVKLNGDNDEEWARAMRIAFRAKRKIGFIDGSIPCPEEGDENYEEWWIVNVMLVSWIYNTIASSLRNSITQVEVAVELWKDIQDCFCWEKYHRF</sequence>
<gene>
    <name evidence="5" type="ORF">CCAM_LOCUS9087</name>
</gene>
<dbReference type="OrthoDB" id="536038at2759"/>
<dbReference type="CDD" id="cd01650">
    <property type="entry name" value="RT_nLTR_like"/>
    <property type="match status" value="2"/>
</dbReference>